<dbReference type="InterPro" id="IPR002557">
    <property type="entry name" value="Chitin-bd_dom"/>
</dbReference>
<feature type="chain" id="PRO_5021937408" description="Chitin-binding type-2 domain-containing protein" evidence="2">
    <location>
        <begin position="20"/>
        <end position="471"/>
    </location>
</feature>
<feature type="region of interest" description="Disordered" evidence="1">
    <location>
        <begin position="89"/>
        <end position="224"/>
    </location>
</feature>
<dbReference type="EMBL" id="VCGU01000458">
    <property type="protein sequence ID" value="TRY63497.1"/>
    <property type="molecule type" value="Genomic_DNA"/>
</dbReference>
<dbReference type="GO" id="GO:0005576">
    <property type="term" value="C:extracellular region"/>
    <property type="evidence" value="ECO:0007669"/>
    <property type="project" value="InterPro"/>
</dbReference>
<feature type="compositionally biased region" description="Basic and acidic residues" evidence="1">
    <location>
        <begin position="201"/>
        <end position="212"/>
    </location>
</feature>
<dbReference type="Gene3D" id="2.170.140.10">
    <property type="entry name" value="Chitin binding domain"/>
    <property type="match status" value="1"/>
</dbReference>
<evidence type="ECO:0000313" key="5">
    <source>
        <dbReference type="Proteomes" id="UP000318571"/>
    </source>
</evidence>
<dbReference type="SUPFAM" id="SSF57625">
    <property type="entry name" value="Invertebrate chitin-binding proteins"/>
    <property type="match status" value="1"/>
</dbReference>
<dbReference type="GO" id="GO:0008061">
    <property type="term" value="F:chitin binding"/>
    <property type="evidence" value="ECO:0007669"/>
    <property type="project" value="InterPro"/>
</dbReference>
<dbReference type="PROSITE" id="PS50940">
    <property type="entry name" value="CHIT_BIND_II"/>
    <property type="match status" value="1"/>
</dbReference>
<keyword evidence="2" id="KW-0732">Signal</keyword>
<reference evidence="4 5" key="1">
    <citation type="journal article" date="2018" name="Nat. Ecol. Evol.">
        <title>Genomic signatures of mitonuclear coevolution across populations of Tigriopus californicus.</title>
        <authorList>
            <person name="Barreto F.S."/>
            <person name="Watson E.T."/>
            <person name="Lima T.G."/>
            <person name="Willett C.S."/>
            <person name="Edmands S."/>
            <person name="Li W."/>
            <person name="Burton R.S."/>
        </authorList>
    </citation>
    <scope>NUCLEOTIDE SEQUENCE [LARGE SCALE GENOMIC DNA]</scope>
    <source>
        <strain evidence="4 5">San Diego</strain>
    </source>
</reference>
<evidence type="ECO:0000313" key="4">
    <source>
        <dbReference type="EMBL" id="TRY63497.1"/>
    </source>
</evidence>
<evidence type="ECO:0000256" key="1">
    <source>
        <dbReference type="SAM" id="MobiDB-lite"/>
    </source>
</evidence>
<name>A0A553NDI9_TIGCA</name>
<proteinExistence type="predicted"/>
<sequence>MRITWLSALLTLMAKVSWAWPQIPYFYVDGDPFRDIAALDLDLRRQGLHNWVYLNSADNAVNRRSVEQAKFDPGTNEFEVHRPPFFTTLTQSQSEPSSGSLPHDFRPSDGIKSNFPQSQTRVTAAAGAVPSNGKKSVRGTRPSNSDEGLKELPIDFRPSDGIKANFSRQRSRSEPLGPTPWSGRDSSRAAISTSYIPKLNNNRERQIQDRSKGGQRRPTLPPYFRPSDGLKALWPWNTRASHDRTTLGSSTRKVLLKKIPAADFDPQSKLLNNSRNNKGRLIRVVMRKSPGKGREDIETKVVNITVIPAPLGGKILAMDSMFQIPADTDMPPLSHDFVGHDLDENPFLKSQDTPDIIPWKHLEEGPTIDSVTPIQEDAADEKEASGEVFEPQESIKTLQSRRPKAFQQSQINFSCTAKEHGYYADRTNCRQYFVCMPNKVGGGRRWRFSCGPGTKFSSKHNACIHDRGEDC</sequence>
<evidence type="ECO:0000259" key="3">
    <source>
        <dbReference type="PROSITE" id="PS50940"/>
    </source>
</evidence>
<dbReference type="AlphaFoldDB" id="A0A553NDI9"/>
<dbReference type="Pfam" id="PF01607">
    <property type="entry name" value="CBM_14"/>
    <property type="match status" value="1"/>
</dbReference>
<protein>
    <recommendedName>
        <fullName evidence="3">Chitin-binding type-2 domain-containing protein</fullName>
    </recommendedName>
</protein>
<gene>
    <name evidence="4" type="ORF">TCAL_04304</name>
</gene>
<keyword evidence="5" id="KW-1185">Reference proteome</keyword>
<feature type="signal peptide" evidence="2">
    <location>
        <begin position="1"/>
        <end position="19"/>
    </location>
</feature>
<feature type="compositionally biased region" description="Basic and acidic residues" evidence="1">
    <location>
        <begin position="147"/>
        <end position="160"/>
    </location>
</feature>
<evidence type="ECO:0000256" key="2">
    <source>
        <dbReference type="SAM" id="SignalP"/>
    </source>
</evidence>
<feature type="domain" description="Chitin-binding type-2" evidence="3">
    <location>
        <begin position="412"/>
        <end position="471"/>
    </location>
</feature>
<organism evidence="4 5">
    <name type="scientific">Tigriopus californicus</name>
    <name type="common">Marine copepod</name>
    <dbReference type="NCBI Taxonomy" id="6832"/>
    <lineage>
        <taxon>Eukaryota</taxon>
        <taxon>Metazoa</taxon>
        <taxon>Ecdysozoa</taxon>
        <taxon>Arthropoda</taxon>
        <taxon>Crustacea</taxon>
        <taxon>Multicrustacea</taxon>
        <taxon>Hexanauplia</taxon>
        <taxon>Copepoda</taxon>
        <taxon>Harpacticoida</taxon>
        <taxon>Harpacticidae</taxon>
        <taxon>Tigriopus</taxon>
    </lineage>
</organism>
<dbReference type="SMART" id="SM00494">
    <property type="entry name" value="ChtBD2"/>
    <property type="match status" value="1"/>
</dbReference>
<dbReference type="Proteomes" id="UP000318571">
    <property type="component" value="Chromosome 10"/>
</dbReference>
<comment type="caution">
    <text evidence="4">The sequence shown here is derived from an EMBL/GenBank/DDBJ whole genome shotgun (WGS) entry which is preliminary data.</text>
</comment>
<accession>A0A553NDI9</accession>
<dbReference type="InterPro" id="IPR036508">
    <property type="entry name" value="Chitin-bd_dom_sf"/>
</dbReference>
<feature type="compositionally biased region" description="Polar residues" evidence="1">
    <location>
        <begin position="89"/>
        <end position="100"/>
    </location>
</feature>